<name>A0ACA9PCW7_9GLOM</name>
<dbReference type="EMBL" id="CAJVQC010019802">
    <property type="protein sequence ID" value="CAG8703758.1"/>
    <property type="molecule type" value="Genomic_DNA"/>
</dbReference>
<reference evidence="1" key="1">
    <citation type="submission" date="2021-06" db="EMBL/GenBank/DDBJ databases">
        <authorList>
            <person name="Kallberg Y."/>
            <person name="Tangrot J."/>
            <person name="Rosling A."/>
        </authorList>
    </citation>
    <scope>NUCLEOTIDE SEQUENCE</scope>
    <source>
        <strain evidence="1">MA461A</strain>
    </source>
</reference>
<gene>
    <name evidence="1" type="ORF">RPERSI_LOCUS10146</name>
</gene>
<keyword evidence="2" id="KW-1185">Reference proteome</keyword>
<evidence type="ECO:0000313" key="2">
    <source>
        <dbReference type="Proteomes" id="UP000789920"/>
    </source>
</evidence>
<feature type="non-terminal residue" evidence="1">
    <location>
        <position position="55"/>
    </location>
</feature>
<evidence type="ECO:0000313" key="1">
    <source>
        <dbReference type="EMBL" id="CAG8703758.1"/>
    </source>
</evidence>
<dbReference type="Proteomes" id="UP000789920">
    <property type="component" value="Unassembled WGS sequence"/>
</dbReference>
<sequence length="55" mass="6654">MISSLPNELLLKVFKSIRDQNNYKHLWKIRRTCKRWHELIPVAISDDLSNRFSLE</sequence>
<comment type="caution">
    <text evidence="1">The sequence shown here is derived from an EMBL/GenBank/DDBJ whole genome shotgun (WGS) entry which is preliminary data.</text>
</comment>
<accession>A0ACA9PCW7</accession>
<proteinExistence type="predicted"/>
<organism evidence="1 2">
    <name type="scientific">Racocetra persica</name>
    <dbReference type="NCBI Taxonomy" id="160502"/>
    <lineage>
        <taxon>Eukaryota</taxon>
        <taxon>Fungi</taxon>
        <taxon>Fungi incertae sedis</taxon>
        <taxon>Mucoromycota</taxon>
        <taxon>Glomeromycotina</taxon>
        <taxon>Glomeromycetes</taxon>
        <taxon>Diversisporales</taxon>
        <taxon>Gigasporaceae</taxon>
        <taxon>Racocetra</taxon>
    </lineage>
</organism>
<protein>
    <submittedName>
        <fullName evidence="1">23793_t:CDS:1</fullName>
    </submittedName>
</protein>